<reference evidence="1 2" key="1">
    <citation type="submission" date="2018-08" db="EMBL/GenBank/DDBJ databases">
        <title>Genomic Encyclopedia of Archaeal and Bacterial Type Strains, Phase II (KMG-II): from individual species to whole genera.</title>
        <authorList>
            <person name="Goeker M."/>
        </authorList>
    </citation>
    <scope>NUCLEOTIDE SEQUENCE [LARGE SCALE GENOMIC DNA]</scope>
    <source>
        <strain evidence="1 2">DSM 5002</strain>
    </source>
</reference>
<organism evidence="1 2">
    <name type="scientific">Dichotomicrobium thermohalophilum</name>
    <dbReference type="NCBI Taxonomy" id="933063"/>
    <lineage>
        <taxon>Bacteria</taxon>
        <taxon>Pseudomonadati</taxon>
        <taxon>Pseudomonadota</taxon>
        <taxon>Alphaproteobacteria</taxon>
        <taxon>Hyphomicrobiales</taxon>
        <taxon>Hyphomicrobiaceae</taxon>
        <taxon>Dichotomicrobium</taxon>
    </lineage>
</organism>
<sequence>MGAACLGGPRTGLAQDIEETAKDIIAAQIRSQAYRCENPRGAQRDPEHSRPDEPVWILDCENHSYRVRLVPNQAAKVETLGAG</sequence>
<protein>
    <recommendedName>
        <fullName evidence="3">PepSY domain-containing protein</fullName>
    </recommendedName>
</protein>
<evidence type="ECO:0000313" key="1">
    <source>
        <dbReference type="EMBL" id="RIA55720.1"/>
    </source>
</evidence>
<evidence type="ECO:0008006" key="3">
    <source>
        <dbReference type="Google" id="ProtNLM"/>
    </source>
</evidence>
<evidence type="ECO:0000313" key="2">
    <source>
        <dbReference type="Proteomes" id="UP000266273"/>
    </source>
</evidence>
<proteinExistence type="predicted"/>
<accession>A0A397Q2J0</accession>
<dbReference type="AlphaFoldDB" id="A0A397Q2J0"/>
<dbReference type="OrthoDB" id="8020600at2"/>
<keyword evidence="2" id="KW-1185">Reference proteome</keyword>
<name>A0A397Q2J0_9HYPH</name>
<gene>
    <name evidence="1" type="ORF">BXY53_0796</name>
</gene>
<comment type="caution">
    <text evidence="1">The sequence shown here is derived from an EMBL/GenBank/DDBJ whole genome shotgun (WGS) entry which is preliminary data.</text>
</comment>
<dbReference type="Proteomes" id="UP000266273">
    <property type="component" value="Unassembled WGS sequence"/>
</dbReference>
<dbReference type="EMBL" id="QXDF01000001">
    <property type="protein sequence ID" value="RIA55720.1"/>
    <property type="molecule type" value="Genomic_DNA"/>
</dbReference>